<gene>
    <name evidence="4" type="primary">nagB</name>
    <name evidence="6" type="ORF">SAMN05216192_113102</name>
</gene>
<comment type="caution">
    <text evidence="4">Lacks conserved residue(s) required for the propagation of feature annotation.</text>
</comment>
<reference evidence="7" key="1">
    <citation type="submission" date="2016-10" db="EMBL/GenBank/DDBJ databases">
        <authorList>
            <person name="Varghese N."/>
            <person name="Submissions S."/>
        </authorList>
    </citation>
    <scope>NUCLEOTIDE SEQUENCE [LARGE SCALE GENOMIC DNA]</scope>
    <source>
        <strain evidence="7">CGMCC 1.11012</strain>
    </source>
</reference>
<evidence type="ECO:0000256" key="4">
    <source>
        <dbReference type="HAMAP-Rule" id="MF_01241"/>
    </source>
</evidence>
<feature type="active site" description="Proton acceptor; for enolization step" evidence="4">
    <location>
        <position position="67"/>
    </location>
</feature>
<dbReference type="GO" id="GO:0005737">
    <property type="term" value="C:cytoplasm"/>
    <property type="evidence" value="ECO:0007669"/>
    <property type="project" value="TreeGrafter"/>
</dbReference>
<dbReference type="Gene3D" id="3.40.50.1360">
    <property type="match status" value="1"/>
</dbReference>
<dbReference type="OrthoDB" id="9791139at2"/>
<dbReference type="FunFam" id="3.40.50.1360:FF:000003">
    <property type="entry name" value="Glucosamine-6-phosphate deaminase"/>
    <property type="match status" value="1"/>
</dbReference>
<dbReference type="GO" id="GO:0006046">
    <property type="term" value="P:N-acetylglucosamine catabolic process"/>
    <property type="evidence" value="ECO:0007669"/>
    <property type="project" value="UniProtKB-UniRule"/>
</dbReference>
<evidence type="ECO:0000256" key="2">
    <source>
        <dbReference type="ARBA" id="ARBA00022801"/>
    </source>
</evidence>
<name>A0A1G8RZM3_9BACL</name>
<evidence type="ECO:0000256" key="3">
    <source>
        <dbReference type="ARBA" id="ARBA00023277"/>
    </source>
</evidence>
<dbReference type="GO" id="GO:0004342">
    <property type="term" value="F:glucosamine-6-phosphate deaminase activity"/>
    <property type="evidence" value="ECO:0007669"/>
    <property type="project" value="UniProtKB-UniRule"/>
</dbReference>
<dbReference type="PROSITE" id="PS01161">
    <property type="entry name" value="GLC_GALNAC_ISOMERASE"/>
    <property type="match status" value="1"/>
</dbReference>
<comment type="function">
    <text evidence="4">Catalyzes the reversible isomerization-deamination of glucosamine 6-phosphate (GlcN6P) to form fructose 6-phosphate (Fru6P) and ammonium ion.</text>
</comment>
<dbReference type="PANTHER" id="PTHR11280">
    <property type="entry name" value="GLUCOSAMINE-6-PHOSPHATE ISOMERASE"/>
    <property type="match status" value="1"/>
</dbReference>
<dbReference type="GO" id="GO:0042802">
    <property type="term" value="F:identical protein binding"/>
    <property type="evidence" value="ECO:0007669"/>
    <property type="project" value="TreeGrafter"/>
</dbReference>
<comment type="pathway">
    <text evidence="4">Amino-sugar metabolism; N-acetylneuraminate degradation; D-fructose 6-phosphate from N-acetylneuraminate: step 5/5.</text>
</comment>
<dbReference type="AlphaFoldDB" id="A0A1G8RZM3"/>
<comment type="similarity">
    <text evidence="4">Belongs to the glucosamine/galactosamine-6-phosphate isomerase family. NagB subfamily.</text>
</comment>
<dbReference type="GO" id="GO:0005975">
    <property type="term" value="P:carbohydrate metabolic process"/>
    <property type="evidence" value="ECO:0007669"/>
    <property type="project" value="InterPro"/>
</dbReference>
<dbReference type="Pfam" id="PF01182">
    <property type="entry name" value="Glucosamine_iso"/>
    <property type="match status" value="1"/>
</dbReference>
<accession>A0A1G8RZM3</accession>
<dbReference type="InterPro" id="IPR006148">
    <property type="entry name" value="Glc/Gal-6P_isomerase"/>
</dbReference>
<evidence type="ECO:0000256" key="1">
    <source>
        <dbReference type="ARBA" id="ARBA00000644"/>
    </source>
</evidence>
<keyword evidence="7" id="KW-1185">Reference proteome</keyword>
<dbReference type="SUPFAM" id="SSF100950">
    <property type="entry name" value="NagB/RpiA/CoA transferase-like"/>
    <property type="match status" value="1"/>
</dbReference>
<feature type="active site" description="For ring-opening step" evidence="4">
    <location>
        <position position="136"/>
    </location>
</feature>
<evidence type="ECO:0000313" key="6">
    <source>
        <dbReference type="EMBL" id="SDJ22372.1"/>
    </source>
</evidence>
<dbReference type="GO" id="GO:0019262">
    <property type="term" value="P:N-acetylneuraminate catabolic process"/>
    <property type="evidence" value="ECO:0007669"/>
    <property type="project" value="UniProtKB-UniRule"/>
</dbReference>
<dbReference type="CDD" id="cd01399">
    <property type="entry name" value="GlcN6P_deaminase"/>
    <property type="match status" value="1"/>
</dbReference>
<dbReference type="InterPro" id="IPR004547">
    <property type="entry name" value="Glucosamine6P_isomerase"/>
</dbReference>
<evidence type="ECO:0000259" key="5">
    <source>
        <dbReference type="Pfam" id="PF01182"/>
    </source>
</evidence>
<protein>
    <recommendedName>
        <fullName evidence="4">Glucosamine-6-phosphate deaminase</fullName>
        <ecNumber evidence="4">3.5.99.6</ecNumber>
    </recommendedName>
    <alternativeName>
        <fullName evidence="4">GlcN6P deaminase</fullName>
        <shortName evidence="4">GNPDA</shortName>
    </alternativeName>
    <alternativeName>
        <fullName evidence="4">Glucosamine-6-phosphate isomerase</fullName>
    </alternativeName>
</protein>
<dbReference type="Proteomes" id="UP000199050">
    <property type="component" value="Unassembled WGS sequence"/>
</dbReference>
<feature type="active site" description="For ring-opening step" evidence="4">
    <location>
        <position position="143"/>
    </location>
</feature>
<dbReference type="EMBL" id="FNDX01000013">
    <property type="protein sequence ID" value="SDJ22372.1"/>
    <property type="molecule type" value="Genomic_DNA"/>
</dbReference>
<dbReference type="UniPathway" id="UPA00629">
    <property type="reaction ID" value="UER00684"/>
</dbReference>
<feature type="domain" description="Glucosamine/galactosamine-6-phosphate isomerase" evidence="5">
    <location>
        <begin position="11"/>
        <end position="226"/>
    </location>
</feature>
<dbReference type="InterPro" id="IPR018321">
    <property type="entry name" value="Glucosamine6P_isomerase_CS"/>
</dbReference>
<evidence type="ECO:0000313" key="7">
    <source>
        <dbReference type="Proteomes" id="UP000199050"/>
    </source>
</evidence>
<dbReference type="InterPro" id="IPR037171">
    <property type="entry name" value="NagB/RpiA_transferase-like"/>
</dbReference>
<dbReference type="NCBIfam" id="TIGR00502">
    <property type="entry name" value="nagB"/>
    <property type="match status" value="1"/>
</dbReference>
<proteinExistence type="inferred from homology"/>
<organism evidence="6 7">
    <name type="scientific">Paenibacillus typhae</name>
    <dbReference type="NCBI Taxonomy" id="1174501"/>
    <lineage>
        <taxon>Bacteria</taxon>
        <taxon>Bacillati</taxon>
        <taxon>Bacillota</taxon>
        <taxon>Bacilli</taxon>
        <taxon>Bacillales</taxon>
        <taxon>Paenibacillaceae</taxon>
        <taxon>Paenibacillus</taxon>
    </lineage>
</organism>
<dbReference type="STRING" id="1174501.SAMN05216192_113102"/>
<dbReference type="EC" id="3.5.99.6" evidence="4"/>
<keyword evidence="3 4" id="KW-0119">Carbohydrate metabolism</keyword>
<comment type="catalytic activity">
    <reaction evidence="1 4">
        <text>alpha-D-glucosamine 6-phosphate + H2O = beta-D-fructose 6-phosphate + NH4(+)</text>
        <dbReference type="Rhea" id="RHEA:12172"/>
        <dbReference type="ChEBI" id="CHEBI:15377"/>
        <dbReference type="ChEBI" id="CHEBI:28938"/>
        <dbReference type="ChEBI" id="CHEBI:57634"/>
        <dbReference type="ChEBI" id="CHEBI:75989"/>
        <dbReference type="EC" id="3.5.99.6"/>
    </reaction>
</comment>
<sequence length="243" mass="26399">MNILTFKSQEDFAESGANLIVSLLQSNPRAVLGLATGSSPVTVYARLVEMHRKGLVSFAKASSYNLDEYVGLPVDHPQSYRSFMNEHLFNHVDIDLARTHVPDGNAPDLAAECLAYDRMLEDNGPVDLQILGIGSNGHIGFNEPDASLSSGTHVVDLLEETREANARFFDKLEDVPRQAVTMGIGGILKARQIVLLVRGEEKAEAVRNALEGPITTQCPASLLQSHPNVVVLLDEGAAKWLKS</sequence>
<dbReference type="RefSeq" id="WP_090714929.1">
    <property type="nucleotide sequence ID" value="NZ_CBCSKY010000041.1"/>
</dbReference>
<keyword evidence="2 4" id="KW-0378">Hydrolase</keyword>
<dbReference type="HAMAP" id="MF_01241">
    <property type="entry name" value="GlcN6P_deamin"/>
    <property type="match status" value="1"/>
</dbReference>
<feature type="active site" description="Proton acceptor; for ring-opening step" evidence="4">
    <location>
        <position position="138"/>
    </location>
</feature>
<dbReference type="PANTHER" id="PTHR11280:SF5">
    <property type="entry name" value="GLUCOSAMINE-6-PHOSPHATE ISOMERASE"/>
    <property type="match status" value="1"/>
</dbReference>
<dbReference type="GO" id="GO:0006043">
    <property type="term" value="P:glucosamine catabolic process"/>
    <property type="evidence" value="ECO:0007669"/>
    <property type="project" value="TreeGrafter"/>
</dbReference>